<dbReference type="EMBL" id="JAHWGI010000195">
    <property type="protein sequence ID" value="KAK3910750.1"/>
    <property type="molecule type" value="Genomic_DNA"/>
</dbReference>
<reference evidence="1" key="2">
    <citation type="journal article" date="2023" name="BMC Genomics">
        <title>Pest status, molecular evolution, and epigenetic factors derived from the genome assembly of Frankliniella fusca, a thysanopteran phytovirus vector.</title>
        <authorList>
            <person name="Catto M.A."/>
            <person name="Labadie P.E."/>
            <person name="Jacobson A.L."/>
            <person name="Kennedy G.G."/>
            <person name="Srinivasan R."/>
            <person name="Hunt B.G."/>
        </authorList>
    </citation>
    <scope>NUCLEOTIDE SEQUENCE</scope>
    <source>
        <strain evidence="1">PL_HMW_Pooled</strain>
    </source>
</reference>
<protein>
    <submittedName>
        <fullName evidence="1">UDP-N-acetylglucosamine 2-epimerase</fullName>
    </submittedName>
</protein>
<organism evidence="1 2">
    <name type="scientific">Frankliniella fusca</name>
    <dbReference type="NCBI Taxonomy" id="407009"/>
    <lineage>
        <taxon>Eukaryota</taxon>
        <taxon>Metazoa</taxon>
        <taxon>Ecdysozoa</taxon>
        <taxon>Arthropoda</taxon>
        <taxon>Hexapoda</taxon>
        <taxon>Insecta</taxon>
        <taxon>Pterygota</taxon>
        <taxon>Neoptera</taxon>
        <taxon>Paraneoptera</taxon>
        <taxon>Thysanoptera</taxon>
        <taxon>Terebrantia</taxon>
        <taxon>Thripoidea</taxon>
        <taxon>Thripidae</taxon>
        <taxon>Frankliniella</taxon>
    </lineage>
</organism>
<accession>A0AAE1GWR8</accession>
<name>A0AAE1GWR8_9NEOP</name>
<gene>
    <name evidence="1" type="ORF">KUF71_004238</name>
</gene>
<dbReference type="AlphaFoldDB" id="A0AAE1GWR8"/>
<dbReference type="Proteomes" id="UP001219518">
    <property type="component" value="Unassembled WGS sequence"/>
</dbReference>
<keyword evidence="2" id="KW-1185">Reference proteome</keyword>
<comment type="caution">
    <text evidence="1">The sequence shown here is derived from an EMBL/GenBank/DDBJ whole genome shotgun (WGS) entry which is preliminary data.</text>
</comment>
<proteinExistence type="predicted"/>
<evidence type="ECO:0000313" key="2">
    <source>
        <dbReference type="Proteomes" id="UP001219518"/>
    </source>
</evidence>
<sequence length="73" mass="8450">MNDRNGIILLYRQRLLNEHALRGPRGPYCNPILNRRVSNLMNLLPAQIRKDLRVPVEALLRLMGRIIAQINPP</sequence>
<reference evidence="1" key="1">
    <citation type="submission" date="2021-07" db="EMBL/GenBank/DDBJ databases">
        <authorList>
            <person name="Catto M.A."/>
            <person name="Jacobson A."/>
            <person name="Kennedy G."/>
            <person name="Labadie P."/>
            <person name="Hunt B.G."/>
            <person name="Srinivasan R."/>
        </authorList>
    </citation>
    <scope>NUCLEOTIDE SEQUENCE</scope>
    <source>
        <strain evidence="1">PL_HMW_Pooled</strain>
        <tissue evidence="1">Head</tissue>
    </source>
</reference>
<evidence type="ECO:0000313" key="1">
    <source>
        <dbReference type="EMBL" id="KAK3910750.1"/>
    </source>
</evidence>